<dbReference type="InterPro" id="IPR005064">
    <property type="entry name" value="BUG"/>
</dbReference>
<name>A2SHZ6_METPP</name>
<dbReference type="eggNOG" id="COG3181">
    <property type="taxonomic scope" value="Bacteria"/>
</dbReference>
<organism evidence="2 3">
    <name type="scientific">Methylibium petroleiphilum (strain ATCC BAA-1232 / LMG 22953 / PM1)</name>
    <dbReference type="NCBI Taxonomy" id="420662"/>
    <lineage>
        <taxon>Bacteria</taxon>
        <taxon>Pseudomonadati</taxon>
        <taxon>Pseudomonadota</taxon>
        <taxon>Betaproteobacteria</taxon>
        <taxon>Burkholderiales</taxon>
        <taxon>Sphaerotilaceae</taxon>
        <taxon>Methylibium</taxon>
    </lineage>
</organism>
<evidence type="ECO:0008006" key="4">
    <source>
        <dbReference type="Google" id="ProtNLM"/>
    </source>
</evidence>
<dbReference type="Pfam" id="PF03401">
    <property type="entry name" value="TctC"/>
    <property type="match status" value="1"/>
</dbReference>
<dbReference type="Gene3D" id="3.40.190.10">
    <property type="entry name" value="Periplasmic binding protein-like II"/>
    <property type="match status" value="1"/>
</dbReference>
<dbReference type="STRING" id="420662.Mpe_A2229"/>
<dbReference type="Proteomes" id="UP000000366">
    <property type="component" value="Chromosome"/>
</dbReference>
<sequence>MINPASADHEGDKMQTVKKLFLRTALATAALAGLGHAPLAAAWEPVKPIEFVVPAGTGGGADQMARFIQGVAAKNNLTKQPIVVVNRSGGAGAEGFLAVKEAKGDPHKIIITLSNLFTTPLATGVPFNWRDLTPVQMLALDQFVLWVNEESPYKTAKAYFDAVKAAPPGSVKMAGTGSKQEDQIITVLLEKAAGKKITYIPFKGGGDVAVQLVGKHVDSTVNNPIEAESHWRAGKLRALCVFDKQPMPYKTKLTATQSWADVPTCPAAGLPVEYVMLRGIFMPPGVSQEQVAYYLDLFKKLRALPEWQEFMAKGAFNQTALTGSEFFDWLGKTEQMHRVLMKEAGFIAQ</sequence>
<proteinExistence type="inferred from homology"/>
<protein>
    <recommendedName>
        <fullName evidence="4">Tricarboxylate transporter</fullName>
    </recommendedName>
</protein>
<dbReference type="PANTHER" id="PTHR42928:SF1">
    <property type="entry name" value="BLR4371 PROTEIN"/>
    <property type="match status" value="1"/>
</dbReference>
<dbReference type="EMBL" id="CP000555">
    <property type="protein sequence ID" value="ABM95185.1"/>
    <property type="molecule type" value="Genomic_DNA"/>
</dbReference>
<dbReference type="AlphaFoldDB" id="A2SHZ6"/>
<gene>
    <name evidence="2" type="ordered locus">Mpe_A2229</name>
</gene>
<dbReference type="PANTHER" id="PTHR42928">
    <property type="entry name" value="TRICARBOXYLATE-BINDING PROTEIN"/>
    <property type="match status" value="1"/>
</dbReference>
<dbReference type="KEGG" id="mpt:Mpe_A2229"/>
<dbReference type="PIRSF" id="PIRSF017082">
    <property type="entry name" value="YflP"/>
    <property type="match status" value="1"/>
</dbReference>
<keyword evidence="3" id="KW-1185">Reference proteome</keyword>
<reference evidence="2 3" key="1">
    <citation type="journal article" date="2007" name="J. Bacteriol.">
        <title>Whole-genome analysis of the methyl tert-butyl ether-degrading beta-proteobacterium Methylibium petroleiphilum PM1.</title>
        <authorList>
            <person name="Kane S.R."/>
            <person name="Chakicherla A.Y."/>
            <person name="Chain P.S.G."/>
            <person name="Schmidt R."/>
            <person name="Shin M.W."/>
            <person name="Legler T.C."/>
            <person name="Scow K.M."/>
            <person name="Larimer F.W."/>
            <person name="Lucas S.M."/>
            <person name="Richardson P.M."/>
            <person name="Hristova K.R."/>
        </authorList>
    </citation>
    <scope>NUCLEOTIDE SEQUENCE [LARGE SCALE GENOMIC DNA]</scope>
    <source>
        <strain evidence="3">ATCC BAA-1232 / LMG 22953 / PM1</strain>
    </source>
</reference>
<dbReference type="Gene3D" id="3.40.190.150">
    <property type="entry name" value="Bordetella uptake gene, domain 1"/>
    <property type="match status" value="1"/>
</dbReference>
<evidence type="ECO:0000313" key="2">
    <source>
        <dbReference type="EMBL" id="ABM95185.1"/>
    </source>
</evidence>
<dbReference type="HOGENOM" id="CLU_045683_1_0_4"/>
<evidence type="ECO:0000256" key="1">
    <source>
        <dbReference type="ARBA" id="ARBA00006987"/>
    </source>
</evidence>
<comment type="similarity">
    <text evidence="1">Belongs to the UPF0065 (bug) family.</text>
</comment>
<accession>A2SHZ6</accession>
<dbReference type="CDD" id="cd07012">
    <property type="entry name" value="PBP2_Bug_TTT"/>
    <property type="match status" value="1"/>
</dbReference>
<dbReference type="InterPro" id="IPR042100">
    <property type="entry name" value="Bug_dom1"/>
</dbReference>
<evidence type="ECO:0000313" key="3">
    <source>
        <dbReference type="Proteomes" id="UP000000366"/>
    </source>
</evidence>